<dbReference type="PANTHER" id="PTHR33507">
    <property type="entry name" value="INNER MEMBRANE PROTEIN YBBJ"/>
    <property type="match status" value="1"/>
</dbReference>
<evidence type="ECO:0000256" key="4">
    <source>
        <dbReference type="ARBA" id="ARBA00023136"/>
    </source>
</evidence>
<feature type="transmembrane region" description="Helical" evidence="5">
    <location>
        <begin position="361"/>
        <end position="382"/>
    </location>
</feature>
<dbReference type="FunFam" id="3.90.226.10:FF:000089">
    <property type="entry name" value="Membrane-bound serine protease"/>
    <property type="match status" value="1"/>
</dbReference>
<evidence type="ECO:0000256" key="5">
    <source>
        <dbReference type="SAM" id="Phobius"/>
    </source>
</evidence>
<dbReference type="SUPFAM" id="SSF141322">
    <property type="entry name" value="NfeD domain-like"/>
    <property type="match status" value="1"/>
</dbReference>
<dbReference type="Gene3D" id="2.40.50.140">
    <property type="entry name" value="Nucleic acid-binding proteins"/>
    <property type="match status" value="1"/>
</dbReference>
<keyword evidence="2 5" id="KW-0812">Transmembrane</keyword>
<evidence type="ECO:0000256" key="3">
    <source>
        <dbReference type="ARBA" id="ARBA00022989"/>
    </source>
</evidence>
<evidence type="ECO:0000256" key="2">
    <source>
        <dbReference type="ARBA" id="ARBA00022692"/>
    </source>
</evidence>
<dbReference type="SUPFAM" id="SSF52096">
    <property type="entry name" value="ClpP/crotonase"/>
    <property type="match status" value="1"/>
</dbReference>
<reference evidence="9" key="1">
    <citation type="submission" date="2016-10" db="EMBL/GenBank/DDBJ databases">
        <title>Sequence of Gallionella enrichment culture.</title>
        <authorList>
            <person name="Poehlein A."/>
            <person name="Muehling M."/>
            <person name="Daniel R."/>
        </authorList>
    </citation>
    <scope>NUCLEOTIDE SEQUENCE</scope>
</reference>
<feature type="domain" description="NfeD-like C-terminal" evidence="6">
    <location>
        <begin position="393"/>
        <end position="449"/>
    </location>
</feature>
<dbReference type="InterPro" id="IPR056738">
    <property type="entry name" value="NfeD1b_N"/>
</dbReference>
<dbReference type="EMBL" id="MLJW01000121">
    <property type="protein sequence ID" value="OIQ98307.1"/>
    <property type="molecule type" value="Genomic_DNA"/>
</dbReference>
<keyword evidence="4 5" id="KW-0472">Membrane</keyword>
<organism evidence="9">
    <name type="scientific">mine drainage metagenome</name>
    <dbReference type="NCBI Taxonomy" id="410659"/>
    <lineage>
        <taxon>unclassified sequences</taxon>
        <taxon>metagenomes</taxon>
        <taxon>ecological metagenomes</taxon>
    </lineage>
</organism>
<feature type="domain" description="NfeD1b N-terminal" evidence="8">
    <location>
        <begin position="27"/>
        <end position="228"/>
    </location>
</feature>
<dbReference type="Pfam" id="PF25145">
    <property type="entry name" value="NfeD1b_N"/>
    <property type="match status" value="1"/>
</dbReference>
<dbReference type="Gene3D" id="3.90.226.10">
    <property type="entry name" value="2-enoyl-CoA Hydratase, Chain A, domain 1"/>
    <property type="match status" value="1"/>
</dbReference>
<gene>
    <name evidence="9" type="ORF">GALL_197360</name>
</gene>
<name>A0A1J5S965_9ZZZZ</name>
<dbReference type="InterPro" id="IPR052165">
    <property type="entry name" value="Membrane_assoc_protease"/>
</dbReference>
<dbReference type="InterPro" id="IPR002810">
    <property type="entry name" value="NfeD-like_C"/>
</dbReference>
<evidence type="ECO:0000259" key="6">
    <source>
        <dbReference type="Pfam" id="PF01957"/>
    </source>
</evidence>
<sequence>MSKVIALLLSGLFLIAGTCPAASAPVVVVLNVDGAISPGTADYIVRGLKSAAAESAQLVVLKMDTPGGLDTSMRQIIKQVIASPVPVVAFVAPDGARAASAGTYILYASHISAMAPATNLGAATPVMIGIGGLPGSGDQTQKDDKSKPASGVAAAPLSAMEHKLVNDSSAYIRSLAQMRGRNVEWAEQAVRQAVSLTAAEALKLKVIDVVADDVPDLLRKLDGRKVKVLNEERTLNVTGAAIVTLEPDWRNRVLSAIADPSLAYLLMLAGVLGIFFEFSNPGFILPGVIGGISLLLALFAFQVLPVNYVGLVLMLLGIAFMTAEAFVPSFGILGIGGIASFVFGSVMLIDTDVSGYGVPWSVILPVAFACALFIFFAVGMALKARSRPVVSGREELIGGIGEVLEDFDGKDGWARVHGERWRIASKQPLSQGQRVRVVRMNGLILEVEPERQV</sequence>
<evidence type="ECO:0000313" key="9">
    <source>
        <dbReference type="EMBL" id="OIQ98307.1"/>
    </source>
</evidence>
<dbReference type="Pfam" id="PF01957">
    <property type="entry name" value="NfeD"/>
    <property type="match status" value="1"/>
</dbReference>
<dbReference type="CDD" id="cd07020">
    <property type="entry name" value="Clp_protease_NfeD_1"/>
    <property type="match status" value="1"/>
</dbReference>
<protein>
    <submittedName>
        <fullName evidence="9">Uncharacterized protein</fullName>
    </submittedName>
</protein>
<dbReference type="InterPro" id="IPR012340">
    <property type="entry name" value="NA-bd_OB-fold"/>
</dbReference>
<feature type="transmembrane region" description="Helical" evidence="5">
    <location>
        <begin position="253"/>
        <end position="276"/>
    </location>
</feature>
<comment type="caution">
    <text evidence="9">The sequence shown here is derived from an EMBL/GenBank/DDBJ whole genome shotgun (WGS) entry which is preliminary data.</text>
</comment>
<feature type="domain" description="NfeD integral membrane" evidence="7">
    <location>
        <begin position="262"/>
        <end position="378"/>
    </location>
</feature>
<evidence type="ECO:0000256" key="1">
    <source>
        <dbReference type="ARBA" id="ARBA00004141"/>
    </source>
</evidence>
<feature type="transmembrane region" description="Helical" evidence="5">
    <location>
        <begin position="306"/>
        <end position="323"/>
    </location>
</feature>
<comment type="subcellular location">
    <subcellularLocation>
        <location evidence="1">Membrane</location>
        <topology evidence="1">Multi-pass membrane protein</topology>
    </subcellularLocation>
</comment>
<accession>A0A1J5S965</accession>
<evidence type="ECO:0000259" key="8">
    <source>
        <dbReference type="Pfam" id="PF25145"/>
    </source>
</evidence>
<dbReference type="InterPro" id="IPR029045">
    <property type="entry name" value="ClpP/crotonase-like_dom_sf"/>
</dbReference>
<dbReference type="AlphaFoldDB" id="A0A1J5S965"/>
<dbReference type="InterPro" id="IPR056739">
    <property type="entry name" value="NfeD_membrane"/>
</dbReference>
<evidence type="ECO:0000259" key="7">
    <source>
        <dbReference type="Pfam" id="PF24961"/>
    </source>
</evidence>
<proteinExistence type="predicted"/>
<dbReference type="Pfam" id="PF24961">
    <property type="entry name" value="NfeD_membrane"/>
    <property type="match status" value="1"/>
</dbReference>
<dbReference type="PANTHER" id="PTHR33507:SF4">
    <property type="entry name" value="NODULATION COMPETITIVENESS PROTEIN NFED"/>
    <property type="match status" value="1"/>
</dbReference>
<keyword evidence="3 5" id="KW-1133">Transmembrane helix</keyword>
<feature type="transmembrane region" description="Helical" evidence="5">
    <location>
        <begin position="330"/>
        <end position="349"/>
    </location>
</feature>
<dbReference type="GO" id="GO:0016020">
    <property type="term" value="C:membrane"/>
    <property type="evidence" value="ECO:0007669"/>
    <property type="project" value="UniProtKB-SubCell"/>
</dbReference>